<evidence type="ECO:0000313" key="3">
    <source>
        <dbReference type="Proteomes" id="UP001212337"/>
    </source>
</evidence>
<comment type="caution">
    <text evidence="2">The sequence shown here is derived from an EMBL/GenBank/DDBJ whole genome shotgun (WGS) entry which is preliminary data.</text>
</comment>
<evidence type="ECO:0000256" key="1">
    <source>
        <dbReference type="SAM" id="MobiDB-lite"/>
    </source>
</evidence>
<feature type="compositionally biased region" description="Basic and acidic residues" evidence="1">
    <location>
        <begin position="1"/>
        <end position="10"/>
    </location>
</feature>
<feature type="region of interest" description="Disordered" evidence="1">
    <location>
        <begin position="233"/>
        <end position="308"/>
    </location>
</feature>
<feature type="region of interest" description="Disordered" evidence="1">
    <location>
        <begin position="1"/>
        <end position="36"/>
    </location>
</feature>
<feature type="compositionally biased region" description="Basic and acidic residues" evidence="1">
    <location>
        <begin position="233"/>
        <end position="254"/>
    </location>
</feature>
<sequence length="308" mass="34979">MNLQDKDIKSRTASSRTDSPKKGRPAAVHRDKKDPHAALRAPIRAPRYSAPRRLTSQQLKNPLLRMAFSRLSQIGNLRGQYLRDLDTIHGGRRTRSEKFDALAKASEQLLLRLDLATGVLGWLDIERGQYFLNTQCGVAEDCDMSPASLNRLMHSLDLAGYVYRRIEKVRLDEKDEAGLNLVRTRVLVRFTEKFFADLGVRYLWYRAKKAAIKRRERELQQVSGLRAARQEKASLEEFRRQQSRSNWEKSETRKAANAHSESEILTPSRGSGRGAKPALEPDKSSGGLGESMARLLRNVQVKQDTPSK</sequence>
<proteinExistence type="predicted"/>
<name>A0ABT4WVE1_PSEFR</name>
<reference evidence="2 3" key="1">
    <citation type="submission" date="2023-01" db="EMBL/GenBank/DDBJ databases">
        <title>Effects of deletion of Siderophore biosynthase gene in Pseudomonas fragi on quorum sensing and spoliage ability.</title>
        <authorList>
            <person name="Cui F."/>
            <person name="Wang D."/>
            <person name="Liu J."/>
            <person name="Wang Q."/>
            <person name="Li T."/>
            <person name="Li J."/>
        </authorList>
    </citation>
    <scope>NUCLEOTIDE SEQUENCE [LARGE SCALE GENOMIC DNA]</scope>
    <source>
        <strain evidence="2 3">MS-10</strain>
    </source>
</reference>
<dbReference type="RefSeq" id="WP_271351048.1">
    <property type="nucleotide sequence ID" value="NZ_JAQJVI010000034.1"/>
</dbReference>
<dbReference type="EMBL" id="JAQJVI010000034">
    <property type="protein sequence ID" value="MDA7024018.1"/>
    <property type="molecule type" value="Genomic_DNA"/>
</dbReference>
<gene>
    <name evidence="2" type="ORF">PI499_19325</name>
</gene>
<accession>A0ABT4WVE1</accession>
<evidence type="ECO:0000313" key="2">
    <source>
        <dbReference type="EMBL" id="MDA7024018.1"/>
    </source>
</evidence>
<dbReference type="Proteomes" id="UP001212337">
    <property type="component" value="Unassembled WGS sequence"/>
</dbReference>
<protein>
    <submittedName>
        <fullName evidence="2">Uncharacterized protein</fullName>
    </submittedName>
</protein>
<organism evidence="2 3">
    <name type="scientific">Pseudomonas fragi</name>
    <dbReference type="NCBI Taxonomy" id="296"/>
    <lineage>
        <taxon>Bacteria</taxon>
        <taxon>Pseudomonadati</taxon>
        <taxon>Pseudomonadota</taxon>
        <taxon>Gammaproteobacteria</taxon>
        <taxon>Pseudomonadales</taxon>
        <taxon>Pseudomonadaceae</taxon>
        <taxon>Pseudomonas</taxon>
    </lineage>
</organism>
<keyword evidence="3" id="KW-1185">Reference proteome</keyword>